<dbReference type="RefSeq" id="WP_091595325.1">
    <property type="nucleotide sequence ID" value="NZ_FNEE01000009.1"/>
</dbReference>
<organism evidence="1 2">
    <name type="scientific">Mesorhizobium muleiense</name>
    <dbReference type="NCBI Taxonomy" id="1004279"/>
    <lineage>
        <taxon>Bacteria</taxon>
        <taxon>Pseudomonadati</taxon>
        <taxon>Pseudomonadota</taxon>
        <taxon>Alphaproteobacteria</taxon>
        <taxon>Hyphomicrobiales</taxon>
        <taxon>Phyllobacteriaceae</taxon>
        <taxon>Mesorhizobium</taxon>
    </lineage>
</organism>
<accession>A0A1G8X1K9</accession>
<dbReference type="EMBL" id="FNEE01000009">
    <property type="protein sequence ID" value="SDJ84324.1"/>
    <property type="molecule type" value="Genomic_DNA"/>
</dbReference>
<reference evidence="2" key="1">
    <citation type="submission" date="2016-10" db="EMBL/GenBank/DDBJ databases">
        <authorList>
            <person name="Varghese N."/>
            <person name="Submissions S."/>
        </authorList>
    </citation>
    <scope>NUCLEOTIDE SEQUENCE [LARGE SCALE GENOMIC DNA]</scope>
    <source>
        <strain evidence="2">CGMCC 1.11022</strain>
    </source>
</reference>
<protein>
    <submittedName>
        <fullName evidence="1">Uncharacterized protein</fullName>
    </submittedName>
</protein>
<dbReference type="AlphaFoldDB" id="A0A1G8X1K9"/>
<evidence type="ECO:0000313" key="1">
    <source>
        <dbReference type="EMBL" id="SDJ84324.1"/>
    </source>
</evidence>
<gene>
    <name evidence="1" type="ORF">SAMN05428953_109142</name>
</gene>
<evidence type="ECO:0000313" key="2">
    <source>
        <dbReference type="Proteomes" id="UP000198894"/>
    </source>
</evidence>
<name>A0A1G8X1K9_9HYPH</name>
<dbReference type="Proteomes" id="UP000198894">
    <property type="component" value="Unassembled WGS sequence"/>
</dbReference>
<proteinExistence type="predicted"/>
<sequence>MNADYELAIDHDKPYEITAFAKKHGLTTRAAELILFAYSPSRAACDTAATAFLTAVAVQAKRQAAR</sequence>
<keyword evidence="2" id="KW-1185">Reference proteome</keyword>